<comment type="caution">
    <text evidence="2">The sequence shown here is derived from an EMBL/GenBank/DDBJ whole genome shotgun (WGS) entry which is preliminary data.</text>
</comment>
<dbReference type="EMBL" id="BMNE01000007">
    <property type="protein sequence ID" value="GGN94115.1"/>
    <property type="molecule type" value="Genomic_DNA"/>
</dbReference>
<evidence type="ECO:0000313" key="2">
    <source>
        <dbReference type="EMBL" id="GGN94115.1"/>
    </source>
</evidence>
<evidence type="ECO:0000313" key="3">
    <source>
        <dbReference type="Proteomes" id="UP000658127"/>
    </source>
</evidence>
<dbReference type="Proteomes" id="UP000658127">
    <property type="component" value="Unassembled WGS sequence"/>
</dbReference>
<accession>A0ABQ2KUX3</accession>
<organism evidence="2 3">
    <name type="scientific">Nocardia rhizosphaerihabitans</name>
    <dbReference type="NCBI Taxonomy" id="1691570"/>
    <lineage>
        <taxon>Bacteria</taxon>
        <taxon>Bacillati</taxon>
        <taxon>Actinomycetota</taxon>
        <taxon>Actinomycetes</taxon>
        <taxon>Mycobacteriales</taxon>
        <taxon>Nocardiaceae</taxon>
        <taxon>Nocardia</taxon>
    </lineage>
</organism>
<keyword evidence="3" id="KW-1185">Reference proteome</keyword>
<evidence type="ECO:0000256" key="1">
    <source>
        <dbReference type="SAM" id="MobiDB-lite"/>
    </source>
</evidence>
<name>A0ABQ2KUX3_9NOCA</name>
<feature type="region of interest" description="Disordered" evidence="1">
    <location>
        <begin position="49"/>
        <end position="69"/>
    </location>
</feature>
<evidence type="ECO:0008006" key="4">
    <source>
        <dbReference type="Google" id="ProtNLM"/>
    </source>
</evidence>
<gene>
    <name evidence="2" type="ORF">GCM10011610_56730</name>
</gene>
<proteinExistence type="predicted"/>
<dbReference type="RefSeq" id="WP_189033521.1">
    <property type="nucleotide sequence ID" value="NZ_BMNE01000007.1"/>
</dbReference>
<sequence>MANVIAVDSTTDLHSAAVVMDSVADAIGGAVRVLADTLTTLGDPISVQDNGNEASKVTARSDGTPPWGTDSYGKQFAEGDAGYVKLGVGLLQGGFDLAHTLSEFATGMGRAAGDVRRSEDEASAGFA</sequence>
<reference evidence="3" key="1">
    <citation type="journal article" date="2019" name="Int. J. Syst. Evol. Microbiol.">
        <title>The Global Catalogue of Microorganisms (GCM) 10K type strain sequencing project: providing services to taxonomists for standard genome sequencing and annotation.</title>
        <authorList>
            <consortium name="The Broad Institute Genomics Platform"/>
            <consortium name="The Broad Institute Genome Sequencing Center for Infectious Disease"/>
            <person name="Wu L."/>
            <person name="Ma J."/>
        </authorList>
    </citation>
    <scope>NUCLEOTIDE SEQUENCE [LARGE SCALE GENOMIC DNA]</scope>
    <source>
        <strain evidence="3">CGMCC 4.7329</strain>
    </source>
</reference>
<protein>
    <recommendedName>
        <fullName evidence="4">PE domain-containing protein</fullName>
    </recommendedName>
</protein>